<dbReference type="Proteomes" id="UP000192536">
    <property type="component" value="Unassembled WGS sequence"/>
</dbReference>
<dbReference type="STRING" id="1646377.BS640_05625"/>
<dbReference type="GO" id="GO:0015035">
    <property type="term" value="F:protein-disulfide reductase activity"/>
    <property type="evidence" value="ECO:0007669"/>
    <property type="project" value="InterPro"/>
</dbReference>
<dbReference type="AlphaFoldDB" id="A0A1X0WIL7"/>
<organism evidence="1 2">
    <name type="scientific">Rouxiella badensis</name>
    <dbReference type="NCBI Taxonomy" id="1646377"/>
    <lineage>
        <taxon>Bacteria</taxon>
        <taxon>Pseudomonadati</taxon>
        <taxon>Pseudomonadota</taxon>
        <taxon>Gammaproteobacteria</taxon>
        <taxon>Enterobacterales</taxon>
        <taxon>Yersiniaceae</taxon>
        <taxon>Rouxiella</taxon>
    </lineage>
</organism>
<dbReference type="InterPro" id="IPR052927">
    <property type="entry name" value="DCC_oxidoreductase"/>
</dbReference>
<dbReference type="EMBL" id="MRWE01000006">
    <property type="protein sequence ID" value="ORJ26601.1"/>
    <property type="molecule type" value="Genomic_DNA"/>
</dbReference>
<evidence type="ECO:0000313" key="1">
    <source>
        <dbReference type="EMBL" id="ORJ26601.1"/>
    </source>
</evidence>
<dbReference type="InterPro" id="IPR007263">
    <property type="entry name" value="DCC1-like"/>
</dbReference>
<evidence type="ECO:0000313" key="2">
    <source>
        <dbReference type="Proteomes" id="UP000192536"/>
    </source>
</evidence>
<comment type="caution">
    <text evidence="1">The sequence shown here is derived from an EMBL/GenBank/DDBJ whole genome shotgun (WGS) entry which is preliminary data.</text>
</comment>
<reference evidence="1 2" key="1">
    <citation type="journal article" date="2017" name="Int. J. Syst. Evol. Microbiol.">
        <title>Rouxiella badensis sp. nov. and Rouxiella silvae sp. nov. isolated from peat bog soil in Germany and emendation of the genus description.</title>
        <authorList>
            <person name="Le Fleche-Mateos A."/>
            <person name="Kugler J.H."/>
            <person name="Hansen S.H."/>
            <person name="Syldatk C."/>
            <person name="Hausmann R."/>
            <person name="Lomprez F."/>
            <person name="Vandenbogaert M."/>
            <person name="Manuguerra J.C."/>
            <person name="Grimont P.A."/>
        </authorList>
    </citation>
    <scope>NUCLEOTIDE SEQUENCE [LARGE SCALE GENOMIC DNA]</scope>
    <source>
        <strain evidence="1 2">DSM 100043</strain>
    </source>
</reference>
<sequence length="153" mass="17824">MMTTPGPAPYLRQGERVVIYDGVCRLCNGWVNFLIRHDKNHSVRLVAVQSEAGEALLKWAGLSPQNVNTLVLIDGENLYKRSEAIFRVMSFLPWPWRMLTALRRLPLPLRDACYNRIALNRYRLWGRYDSVKKLQSDHQGRFIEDDDRGNDDH</sequence>
<dbReference type="PANTHER" id="PTHR33639:SF2">
    <property type="entry name" value="DUF393 DOMAIN-CONTAINING PROTEIN"/>
    <property type="match status" value="1"/>
</dbReference>
<gene>
    <name evidence="1" type="ORF">BS640_05625</name>
</gene>
<protein>
    <submittedName>
        <fullName evidence="1">Thiol-disulfide oxidoreductase</fullName>
    </submittedName>
</protein>
<keyword evidence="2" id="KW-1185">Reference proteome</keyword>
<name>A0A1X0WIL7_9GAMM</name>
<dbReference type="PANTHER" id="PTHR33639">
    <property type="entry name" value="THIOL-DISULFIDE OXIDOREDUCTASE DCC"/>
    <property type="match status" value="1"/>
</dbReference>
<dbReference type="Pfam" id="PF04134">
    <property type="entry name" value="DCC1-like"/>
    <property type="match status" value="1"/>
</dbReference>
<proteinExistence type="predicted"/>
<accession>A0A1X0WIL7</accession>